<organism evidence="3 4">
    <name type="scientific">Limosa lapponica baueri</name>
    <dbReference type="NCBI Taxonomy" id="1758121"/>
    <lineage>
        <taxon>Eukaryota</taxon>
        <taxon>Metazoa</taxon>
        <taxon>Chordata</taxon>
        <taxon>Craniata</taxon>
        <taxon>Vertebrata</taxon>
        <taxon>Euteleostomi</taxon>
        <taxon>Archelosauria</taxon>
        <taxon>Archosauria</taxon>
        <taxon>Dinosauria</taxon>
        <taxon>Saurischia</taxon>
        <taxon>Theropoda</taxon>
        <taxon>Coelurosauria</taxon>
        <taxon>Aves</taxon>
        <taxon>Neognathae</taxon>
        <taxon>Neoaves</taxon>
        <taxon>Charadriiformes</taxon>
        <taxon>Scolopacidae</taxon>
        <taxon>Limosa</taxon>
    </lineage>
</organism>
<sequence>MGRWFAASTALGAGLNALRTAGAGILRIAAGWPGLIISLGMVALSFVDFGDKAESNAGRAANAFEDASTRIRQAARTMIPEDLSGLSYDQLKQQLAGLQDQLKDAEALQERFQKGVDDNTDIPFGPSLDEAKEKAESLRLAIQKTQRELDGARFASDKAGASYLDNLQKQSVVAGKLTEANASTKSQKDLLKDSTKGLKQAEERYRDLKKEIDPTATATDEYRKNIEALNTLKDRGKITSQEYAKGIEWAAKSFNSAVDAANPFVKRLREIKSAMDESLGNLKLEGQREILGMGMSDSQRGLFDKLNEENDRKLRCST</sequence>
<name>A0A2I0T088_LIMLA</name>
<keyword evidence="4" id="KW-1185">Reference proteome</keyword>
<dbReference type="EMBL" id="KZ530084">
    <property type="protein sequence ID" value="PKU27196.1"/>
    <property type="molecule type" value="Genomic_DNA"/>
</dbReference>
<evidence type="ECO:0000256" key="2">
    <source>
        <dbReference type="SAM" id="Phobius"/>
    </source>
</evidence>
<reference evidence="4" key="1">
    <citation type="submission" date="2017-11" db="EMBL/GenBank/DDBJ databases">
        <authorList>
            <person name="Lima N.C."/>
            <person name="Parody-Merino A.M."/>
            <person name="Battley P.F."/>
            <person name="Fidler A.E."/>
            <person name="Prosdocimi F."/>
        </authorList>
    </citation>
    <scope>NUCLEOTIDE SEQUENCE [LARGE SCALE GENOMIC DNA]</scope>
</reference>
<reference evidence="4" key="2">
    <citation type="submission" date="2017-12" db="EMBL/GenBank/DDBJ databases">
        <title>Genome sequence of the Bar-tailed Godwit (Limosa lapponica baueri).</title>
        <authorList>
            <person name="Lima N.C.B."/>
            <person name="Parody-Merino A.M."/>
            <person name="Battley P.F."/>
            <person name="Fidler A.E."/>
            <person name="Prosdocimi F."/>
        </authorList>
    </citation>
    <scope>NUCLEOTIDE SEQUENCE [LARGE SCALE GENOMIC DNA]</scope>
</reference>
<accession>A0A2I0T088</accession>
<feature type="transmembrane region" description="Helical" evidence="2">
    <location>
        <begin position="30"/>
        <end position="49"/>
    </location>
</feature>
<evidence type="ECO:0000313" key="4">
    <source>
        <dbReference type="Proteomes" id="UP000233556"/>
    </source>
</evidence>
<keyword evidence="2" id="KW-0472">Membrane</keyword>
<keyword evidence="2" id="KW-0812">Transmembrane</keyword>
<keyword evidence="1" id="KW-0175">Coiled coil</keyword>
<dbReference type="AlphaFoldDB" id="A0A2I0T088"/>
<keyword evidence="2" id="KW-1133">Transmembrane helix</keyword>
<gene>
    <name evidence="3" type="ORF">llap_22500</name>
</gene>
<evidence type="ECO:0000313" key="3">
    <source>
        <dbReference type="EMBL" id="PKU27196.1"/>
    </source>
</evidence>
<feature type="coiled-coil region" evidence="1">
    <location>
        <begin position="88"/>
        <end position="148"/>
    </location>
</feature>
<evidence type="ECO:0000256" key="1">
    <source>
        <dbReference type="SAM" id="Coils"/>
    </source>
</evidence>
<dbReference type="Proteomes" id="UP000233556">
    <property type="component" value="Unassembled WGS sequence"/>
</dbReference>
<protein>
    <submittedName>
        <fullName evidence="3">Phage tail tape measure protein</fullName>
    </submittedName>
</protein>
<proteinExistence type="predicted"/>